<feature type="transmembrane region" description="Helical" evidence="1">
    <location>
        <begin position="46"/>
        <end position="66"/>
    </location>
</feature>
<keyword evidence="1" id="KW-0812">Transmembrane</keyword>
<keyword evidence="1" id="KW-1133">Transmembrane helix</keyword>
<evidence type="ECO:0000313" key="2">
    <source>
        <dbReference type="EMBL" id="MCW6537574.1"/>
    </source>
</evidence>
<gene>
    <name evidence="2" type="ORF">NEE01_22585</name>
</gene>
<keyword evidence="3" id="KW-1185">Reference proteome</keyword>
<name>A0AA42CSS0_9SPHN</name>
<evidence type="ECO:0000313" key="3">
    <source>
        <dbReference type="Proteomes" id="UP001165565"/>
    </source>
</evidence>
<keyword evidence="1" id="KW-0472">Membrane</keyword>
<accession>A0AA42CSS0</accession>
<proteinExistence type="predicted"/>
<dbReference type="EMBL" id="JANFAV010000025">
    <property type="protein sequence ID" value="MCW6537574.1"/>
    <property type="molecule type" value="Genomic_DNA"/>
</dbReference>
<sequence>MAASDPAPDPAKVRWFYITLARLAGSGGAVLGVLLLARGDTTGRKILGGAIVLAALAMMAIVPRSLARRWRSPPQ</sequence>
<comment type="caution">
    <text evidence="2">The sequence shown here is derived from an EMBL/GenBank/DDBJ whole genome shotgun (WGS) entry which is preliminary data.</text>
</comment>
<dbReference type="Proteomes" id="UP001165565">
    <property type="component" value="Unassembled WGS sequence"/>
</dbReference>
<organism evidence="2 3">
    <name type="scientific">Sphingomonas lycopersici</name>
    <dbReference type="NCBI Taxonomy" id="2951807"/>
    <lineage>
        <taxon>Bacteria</taxon>
        <taxon>Pseudomonadati</taxon>
        <taxon>Pseudomonadota</taxon>
        <taxon>Alphaproteobacteria</taxon>
        <taxon>Sphingomonadales</taxon>
        <taxon>Sphingomonadaceae</taxon>
        <taxon>Sphingomonas</taxon>
    </lineage>
</organism>
<protein>
    <submittedName>
        <fullName evidence="2">Uncharacterized protein</fullName>
    </submittedName>
</protein>
<feature type="transmembrane region" description="Helical" evidence="1">
    <location>
        <begin position="15"/>
        <end position="37"/>
    </location>
</feature>
<dbReference type="AlphaFoldDB" id="A0AA42CSS0"/>
<reference evidence="2" key="1">
    <citation type="submission" date="2022-06" db="EMBL/GenBank/DDBJ databases">
        <title>Sphingomonas sp. nov. isolated from rhizosphere soil of tomato.</title>
        <authorList>
            <person name="Dong H."/>
            <person name="Gao R."/>
        </authorList>
    </citation>
    <scope>NUCLEOTIDE SEQUENCE</scope>
    <source>
        <strain evidence="2">MMSM24</strain>
    </source>
</reference>
<evidence type="ECO:0000256" key="1">
    <source>
        <dbReference type="SAM" id="Phobius"/>
    </source>
</evidence>
<dbReference type="RefSeq" id="WP_265271697.1">
    <property type="nucleotide sequence ID" value="NZ_JANFAV010000025.1"/>
</dbReference>